<organism evidence="1 2">
    <name type="scientific">Symbiodinium natans</name>
    <dbReference type="NCBI Taxonomy" id="878477"/>
    <lineage>
        <taxon>Eukaryota</taxon>
        <taxon>Sar</taxon>
        <taxon>Alveolata</taxon>
        <taxon>Dinophyceae</taxon>
        <taxon>Suessiales</taxon>
        <taxon>Symbiodiniaceae</taxon>
        <taxon>Symbiodinium</taxon>
    </lineage>
</organism>
<name>A0A812KIP1_9DINO</name>
<protein>
    <submittedName>
        <fullName evidence="1">Uncharacterized protein</fullName>
    </submittedName>
</protein>
<proteinExistence type="predicted"/>
<sequence>MPALPVLCREVLAETLRDSVVPRDAVQADVLESFHFDGFLTLAAMRALMMLFFLLAVITMALWRILEVGETDPEPDDTCQKSEFQQQATIAIDKLLTEERAAEDLPEISLQGLPTDFPGICPPYMKATQGARLSMALPITERGCDIFGLGASLALRGPPTRLLSANLRLEGPTRVLELREQEPGCCEGAAEGRVLLAITSDMVLWKGPSREGECLGMLKSSPLGGGFLLQRKGYQSDLLVATSGSGRIELGLLPSGRLVASAAVGHGETSLRPRRIVQFASDAHLVALWKLRSVTASQLQSTRHVPHVPLIISILVSVITFHVGENGWSPDMSQDLTAVSNKVKAGIDAVYALGCLLAVVSLNPPKSRLPCASEMQRKQGDAAADQEPSVALVCRGH</sequence>
<reference evidence="1" key="1">
    <citation type="submission" date="2021-02" db="EMBL/GenBank/DDBJ databases">
        <authorList>
            <person name="Dougan E. K."/>
            <person name="Rhodes N."/>
            <person name="Thang M."/>
            <person name="Chan C."/>
        </authorList>
    </citation>
    <scope>NUCLEOTIDE SEQUENCE</scope>
</reference>
<dbReference type="AlphaFoldDB" id="A0A812KIP1"/>
<gene>
    <name evidence="1" type="ORF">SNAT2548_LOCUS9133</name>
</gene>
<dbReference type="EMBL" id="CAJNDS010000701">
    <property type="protein sequence ID" value="CAE7228733.1"/>
    <property type="molecule type" value="Genomic_DNA"/>
</dbReference>
<evidence type="ECO:0000313" key="2">
    <source>
        <dbReference type="Proteomes" id="UP000604046"/>
    </source>
</evidence>
<dbReference type="OrthoDB" id="424467at2759"/>
<comment type="caution">
    <text evidence="1">The sequence shown here is derived from an EMBL/GenBank/DDBJ whole genome shotgun (WGS) entry which is preliminary data.</text>
</comment>
<dbReference type="Proteomes" id="UP000604046">
    <property type="component" value="Unassembled WGS sequence"/>
</dbReference>
<evidence type="ECO:0000313" key="1">
    <source>
        <dbReference type="EMBL" id="CAE7228733.1"/>
    </source>
</evidence>
<accession>A0A812KIP1</accession>
<keyword evidence="2" id="KW-1185">Reference proteome</keyword>